<accession>V2Y3Z4</accession>
<dbReference type="Proteomes" id="UP000018227">
    <property type="component" value="Unassembled WGS sequence"/>
</dbReference>
<dbReference type="NCBIfam" id="TIGR02530">
    <property type="entry name" value="flg_new"/>
    <property type="match status" value="1"/>
</dbReference>
<dbReference type="EMBL" id="ACIL03000013">
    <property type="protein sequence ID" value="ESL02812.1"/>
    <property type="molecule type" value="Genomic_DNA"/>
</dbReference>
<keyword evidence="2" id="KW-1185">Reference proteome</keyword>
<dbReference type="AlphaFoldDB" id="V2Y3Z4"/>
<keyword evidence="1" id="KW-0969">Cilium</keyword>
<sequence>MPQIVDKLNVGGEIVNVKNGSLGSIEQIRGRYLDQNAKEKKVNDNSGFTGQSFRDILINESEKEAGALRFSKHANARLASRNINLSNEQISRLSEGTDRARQKGINESLIVVDELAFIVNVKNNMVVTAVGDSEDKIFTNIDGAVIS</sequence>
<protein>
    <submittedName>
        <fullName evidence="1">Flagellar operon protein</fullName>
    </submittedName>
</protein>
<dbReference type="STRING" id="592026.GCWU0000282_001682"/>
<reference evidence="1 2" key="1">
    <citation type="submission" date="2013-06" db="EMBL/GenBank/DDBJ databases">
        <authorList>
            <person name="Weinstock G."/>
            <person name="Sodergren E."/>
            <person name="Clifton S."/>
            <person name="Fulton L."/>
            <person name="Fulton B."/>
            <person name="Courtney L."/>
            <person name="Fronick C."/>
            <person name="Harrison M."/>
            <person name="Strong C."/>
            <person name="Farmer C."/>
            <person name="Delahaunty K."/>
            <person name="Markovic C."/>
            <person name="Hall O."/>
            <person name="Minx P."/>
            <person name="Tomlinson C."/>
            <person name="Mitreva M."/>
            <person name="Nelson J."/>
            <person name="Hou S."/>
            <person name="Wollam A."/>
            <person name="Pepin K.H."/>
            <person name="Johnson M."/>
            <person name="Bhonagiri V."/>
            <person name="Nash W.E."/>
            <person name="Warren W."/>
            <person name="Chinwalla A."/>
            <person name="Mardis E.R."/>
            <person name="Wilson R.K."/>
        </authorList>
    </citation>
    <scope>NUCLEOTIDE SEQUENCE [LARGE SCALE GENOMIC DNA]</scope>
    <source>
        <strain evidence="1 2">ATCC 51271</strain>
    </source>
</reference>
<comment type="caution">
    <text evidence="1">The sequence shown here is derived from an EMBL/GenBank/DDBJ whole genome shotgun (WGS) entry which is preliminary data.</text>
</comment>
<keyword evidence="1" id="KW-0282">Flagellum</keyword>
<keyword evidence="1" id="KW-0966">Cell projection</keyword>
<proteinExistence type="predicted"/>
<evidence type="ECO:0000313" key="1">
    <source>
        <dbReference type="EMBL" id="ESL02812.1"/>
    </source>
</evidence>
<dbReference type="InterPro" id="IPR013367">
    <property type="entry name" value="Flagellar_put"/>
</dbReference>
<gene>
    <name evidence="1" type="ORF">GCWU0000282_001682</name>
</gene>
<evidence type="ECO:0000313" key="2">
    <source>
        <dbReference type="Proteomes" id="UP000018227"/>
    </source>
</evidence>
<dbReference type="Pfam" id="PF12611">
    <property type="entry name" value="Flagellar_put"/>
    <property type="match status" value="1"/>
</dbReference>
<organism evidence="1 2">
    <name type="scientific">Catonella morbi ATCC 51271</name>
    <dbReference type="NCBI Taxonomy" id="592026"/>
    <lineage>
        <taxon>Bacteria</taxon>
        <taxon>Bacillati</taxon>
        <taxon>Bacillota</taxon>
        <taxon>Clostridia</taxon>
        <taxon>Lachnospirales</taxon>
        <taxon>Lachnospiraceae</taxon>
        <taxon>Catonella</taxon>
    </lineage>
</organism>
<name>V2Y3Z4_9FIRM</name>
<dbReference type="eggNOG" id="ENOG5032Y5R">
    <property type="taxonomic scope" value="Bacteria"/>
</dbReference>
<dbReference type="HOGENOM" id="CLU_145226_3_0_9"/>